<dbReference type="InterPro" id="IPR025202">
    <property type="entry name" value="PLD-like_dom"/>
</dbReference>
<name>A0A382GF06_9ZZZZ</name>
<organism evidence="2">
    <name type="scientific">marine metagenome</name>
    <dbReference type="NCBI Taxonomy" id="408172"/>
    <lineage>
        <taxon>unclassified sequences</taxon>
        <taxon>metagenomes</taxon>
        <taxon>ecological metagenomes</taxon>
    </lineage>
</organism>
<dbReference type="EMBL" id="UINC01054914">
    <property type="protein sequence ID" value="SVB73193.1"/>
    <property type="molecule type" value="Genomic_DNA"/>
</dbReference>
<dbReference type="AlphaFoldDB" id="A0A382GF06"/>
<feature type="domain" description="Phospholipase D-like" evidence="1">
    <location>
        <begin position="22"/>
        <end position="153"/>
    </location>
</feature>
<feature type="non-terminal residue" evidence="2">
    <location>
        <position position="207"/>
    </location>
</feature>
<dbReference type="Gene3D" id="3.30.870.10">
    <property type="entry name" value="Endonuclease Chain A"/>
    <property type="match status" value="1"/>
</dbReference>
<protein>
    <recommendedName>
        <fullName evidence="1">Phospholipase D-like domain-containing protein</fullName>
    </recommendedName>
</protein>
<accession>A0A382GF06</accession>
<proteinExistence type="predicted"/>
<dbReference type="PANTHER" id="PTHR21248:SF22">
    <property type="entry name" value="PHOSPHOLIPASE D"/>
    <property type="match status" value="1"/>
</dbReference>
<evidence type="ECO:0000259" key="1">
    <source>
        <dbReference type="Pfam" id="PF13091"/>
    </source>
</evidence>
<dbReference type="PANTHER" id="PTHR21248">
    <property type="entry name" value="CARDIOLIPIN SYNTHASE"/>
    <property type="match status" value="1"/>
</dbReference>
<reference evidence="2" key="1">
    <citation type="submission" date="2018-05" db="EMBL/GenBank/DDBJ databases">
        <authorList>
            <person name="Lanie J.A."/>
            <person name="Ng W.-L."/>
            <person name="Kazmierczak K.M."/>
            <person name="Andrzejewski T.M."/>
            <person name="Davidsen T.M."/>
            <person name="Wayne K.J."/>
            <person name="Tettelin H."/>
            <person name="Glass J.I."/>
            <person name="Rusch D."/>
            <person name="Podicherti R."/>
            <person name="Tsui H.-C.T."/>
            <person name="Winkler M.E."/>
        </authorList>
    </citation>
    <scope>NUCLEOTIDE SEQUENCE</scope>
</reference>
<dbReference type="Pfam" id="PF13091">
    <property type="entry name" value="PLDc_2"/>
    <property type="match status" value="1"/>
</dbReference>
<sequence>MPTATALHPLWDRAAEWQRRLAMIHASTRFLYLSTYYIEYDRYGAELIAALLAAQRRGVAVNLLIDGFGQRLGGTLMTPAVKATLTARLDELRQAGATVAVYEPPHAMQRRLGGGQHVKIQVSEAGEAIFGSSNITLSSFEHWNEYSVALRGPVVRVLLDSYREIGGRVDDEHLSALNEPAMGSPEDVELDYWVCNPNNHQGALGPL</sequence>
<evidence type="ECO:0000313" key="2">
    <source>
        <dbReference type="EMBL" id="SVB73193.1"/>
    </source>
</evidence>
<gene>
    <name evidence="2" type="ORF">METZ01_LOCUS226047</name>
</gene>
<dbReference type="SUPFAM" id="SSF56024">
    <property type="entry name" value="Phospholipase D/nuclease"/>
    <property type="match status" value="1"/>
</dbReference>
<dbReference type="GO" id="GO:0006793">
    <property type="term" value="P:phosphorus metabolic process"/>
    <property type="evidence" value="ECO:0007669"/>
    <property type="project" value="UniProtKB-ARBA"/>
</dbReference>